<accession>A0A3D8T1W2</accession>
<comment type="caution">
    <text evidence="4">The sequence shown here is derived from an EMBL/GenBank/DDBJ whole genome shotgun (WGS) entry which is preliminary data.</text>
</comment>
<dbReference type="AlphaFoldDB" id="A0A3D8T1W2"/>
<keyword evidence="2" id="KW-1133">Transmembrane helix</keyword>
<evidence type="ECO:0000313" key="4">
    <source>
        <dbReference type="EMBL" id="RDW92534.1"/>
    </source>
</evidence>
<protein>
    <recommendedName>
        <fullName evidence="3">Thioesterase domain-containing protein</fullName>
    </recommendedName>
</protein>
<dbReference type="InterPro" id="IPR052061">
    <property type="entry name" value="PTE-AB_protein"/>
</dbReference>
<keyword evidence="2" id="KW-0812">Transmembrane</keyword>
<evidence type="ECO:0000256" key="1">
    <source>
        <dbReference type="SAM" id="MobiDB-lite"/>
    </source>
</evidence>
<dbReference type="InterPro" id="IPR006683">
    <property type="entry name" value="Thioestr_dom"/>
</dbReference>
<organism evidence="4 5">
    <name type="scientific">Coleophoma crateriformis</name>
    <dbReference type="NCBI Taxonomy" id="565419"/>
    <lineage>
        <taxon>Eukaryota</taxon>
        <taxon>Fungi</taxon>
        <taxon>Dikarya</taxon>
        <taxon>Ascomycota</taxon>
        <taxon>Pezizomycotina</taxon>
        <taxon>Leotiomycetes</taxon>
        <taxon>Helotiales</taxon>
        <taxon>Dermateaceae</taxon>
        <taxon>Coleophoma</taxon>
    </lineage>
</organism>
<dbReference type="Proteomes" id="UP000256328">
    <property type="component" value="Unassembled WGS sequence"/>
</dbReference>
<keyword evidence="5" id="KW-1185">Reference proteome</keyword>
<dbReference type="CDD" id="cd03443">
    <property type="entry name" value="PaaI_thioesterase"/>
    <property type="match status" value="1"/>
</dbReference>
<dbReference type="PANTHER" id="PTHR47260">
    <property type="entry name" value="UPF0644 PROTEIN PB2B4.06"/>
    <property type="match status" value="1"/>
</dbReference>
<sequence>MITRIATRTARSTARTLAQHSRASQTCLPVQQCRAAVQQRFYSTPEAPAKPIDLRSQFQSSPNPPPPPPPPSEDGIPKPKRSLRPYIYATLCLFLGISAGSYVSLVLAPPPLPLPDSAEDKLMVEFLHKRASNLPIVQSLSNDPAWTSWEAYDTIGASERSKRLTTGPLSGARSLGGYQRIFHNATTGELVSVVWFGGALAGWPGVTHGGLIATVLDECLGRCAIMQFPSRTGVTANLELNYLKPSVTNEFYVARAVPVLEGKTERKAWVQGRLEGLDGRVFVEAKALFVVPKMYTTREIKGKF</sequence>
<feature type="domain" description="Thioesterase" evidence="3">
    <location>
        <begin position="205"/>
        <end position="259"/>
    </location>
</feature>
<feature type="region of interest" description="Disordered" evidence="1">
    <location>
        <begin position="54"/>
        <end position="79"/>
    </location>
</feature>
<feature type="transmembrane region" description="Helical" evidence="2">
    <location>
        <begin position="86"/>
        <end position="108"/>
    </location>
</feature>
<dbReference type="OrthoDB" id="506431at2759"/>
<name>A0A3D8T1W2_9HELO</name>
<evidence type="ECO:0000313" key="5">
    <source>
        <dbReference type="Proteomes" id="UP000256328"/>
    </source>
</evidence>
<dbReference type="PANTHER" id="PTHR47260:SF1">
    <property type="entry name" value="UPF0644 PROTEIN PB2B4.06"/>
    <property type="match status" value="1"/>
</dbReference>
<dbReference type="Pfam" id="PF03061">
    <property type="entry name" value="4HBT"/>
    <property type="match status" value="1"/>
</dbReference>
<gene>
    <name evidence="4" type="ORF">BP5796_01928</name>
</gene>
<dbReference type="EMBL" id="PDLN01000002">
    <property type="protein sequence ID" value="RDW92534.1"/>
    <property type="molecule type" value="Genomic_DNA"/>
</dbReference>
<keyword evidence="2" id="KW-0472">Membrane</keyword>
<dbReference type="SUPFAM" id="SSF54637">
    <property type="entry name" value="Thioesterase/thiol ester dehydrase-isomerase"/>
    <property type="match status" value="1"/>
</dbReference>
<evidence type="ECO:0000259" key="3">
    <source>
        <dbReference type="Pfam" id="PF03061"/>
    </source>
</evidence>
<feature type="compositionally biased region" description="Pro residues" evidence="1">
    <location>
        <begin position="62"/>
        <end position="72"/>
    </location>
</feature>
<evidence type="ECO:0000256" key="2">
    <source>
        <dbReference type="SAM" id="Phobius"/>
    </source>
</evidence>
<dbReference type="Gene3D" id="3.10.129.10">
    <property type="entry name" value="Hotdog Thioesterase"/>
    <property type="match status" value="1"/>
</dbReference>
<reference evidence="4 5" key="1">
    <citation type="journal article" date="2018" name="IMA Fungus">
        <title>IMA Genome-F 9: Draft genome sequence of Annulohypoxylon stygium, Aspergillus mulundensis, Berkeleyomyces basicola (syn. Thielaviopsis basicola), Ceratocystis smalleyi, two Cercospora beticola strains, Coleophoma cylindrospora, Fusarium fracticaudum, Phialophora cf. hyalina, and Morchella septimelata.</title>
        <authorList>
            <person name="Wingfield B.D."/>
            <person name="Bills G.F."/>
            <person name="Dong Y."/>
            <person name="Huang W."/>
            <person name="Nel W.J."/>
            <person name="Swalarsk-Parry B.S."/>
            <person name="Vaghefi N."/>
            <person name="Wilken P.M."/>
            <person name="An Z."/>
            <person name="de Beer Z.W."/>
            <person name="De Vos L."/>
            <person name="Chen L."/>
            <person name="Duong T.A."/>
            <person name="Gao Y."/>
            <person name="Hammerbacher A."/>
            <person name="Kikkert J.R."/>
            <person name="Li Y."/>
            <person name="Li H."/>
            <person name="Li K."/>
            <person name="Li Q."/>
            <person name="Liu X."/>
            <person name="Ma X."/>
            <person name="Naidoo K."/>
            <person name="Pethybridge S.J."/>
            <person name="Sun J."/>
            <person name="Steenkamp E.T."/>
            <person name="van der Nest M.A."/>
            <person name="van Wyk S."/>
            <person name="Wingfield M.J."/>
            <person name="Xiong C."/>
            <person name="Yue Q."/>
            <person name="Zhang X."/>
        </authorList>
    </citation>
    <scope>NUCLEOTIDE SEQUENCE [LARGE SCALE GENOMIC DNA]</scope>
    <source>
        <strain evidence="4 5">BP5796</strain>
    </source>
</reference>
<proteinExistence type="predicted"/>
<dbReference type="InterPro" id="IPR029069">
    <property type="entry name" value="HotDog_dom_sf"/>
</dbReference>